<protein>
    <submittedName>
        <fullName evidence="1">Phosphoglycolate phosphatase</fullName>
        <ecNumber evidence="1">3.1.3.18</ecNumber>
    </submittedName>
</protein>
<organism evidence="1 2">
    <name type="scientific">Microbacterium amylolyticum</name>
    <dbReference type="NCBI Taxonomy" id="936337"/>
    <lineage>
        <taxon>Bacteria</taxon>
        <taxon>Bacillati</taxon>
        <taxon>Actinomycetota</taxon>
        <taxon>Actinomycetes</taxon>
        <taxon>Micrococcales</taxon>
        <taxon>Microbacteriaceae</taxon>
        <taxon>Microbacterium</taxon>
    </lineage>
</organism>
<dbReference type="SFLD" id="SFLDS00003">
    <property type="entry name" value="Haloacid_Dehalogenase"/>
    <property type="match status" value="1"/>
</dbReference>
<gene>
    <name evidence="1" type="ORF">JOF34_001467</name>
</gene>
<sequence length="222" mass="23724">MAKSPWSCVLWDVDGTIADASAGIVPRIAQVLAGFGKEPIPAEQVNRWIGPPLLESFEQLGGLTPEQALEAVATYRELAGKAGYATSVRIYDDVPDVIQAVADAGIPQSTASTKPENQVEAILAHYDLAPLFVSIHGAVSDVEVLDTKSNVLGRALRDLGEKGVDISKPVLIGDRHHDIDGAADFDVPVIFVRWGFGREDESAGAAHVVDTPEQLRQLLLPD</sequence>
<evidence type="ECO:0000313" key="2">
    <source>
        <dbReference type="Proteomes" id="UP001519362"/>
    </source>
</evidence>
<accession>A0ABS4ZHX9</accession>
<proteinExistence type="predicted"/>
<keyword evidence="1" id="KW-0378">Hydrolase</keyword>
<dbReference type="InterPro" id="IPR050155">
    <property type="entry name" value="HAD-like_hydrolase_sf"/>
</dbReference>
<dbReference type="Gene3D" id="1.10.150.240">
    <property type="entry name" value="Putative phosphatase, domain 2"/>
    <property type="match status" value="1"/>
</dbReference>
<dbReference type="SUPFAM" id="SSF56784">
    <property type="entry name" value="HAD-like"/>
    <property type="match status" value="1"/>
</dbReference>
<comment type="caution">
    <text evidence="1">The sequence shown here is derived from an EMBL/GenBank/DDBJ whole genome shotgun (WGS) entry which is preliminary data.</text>
</comment>
<dbReference type="Proteomes" id="UP001519362">
    <property type="component" value="Unassembled WGS sequence"/>
</dbReference>
<name>A0ABS4ZHX9_9MICO</name>
<dbReference type="RefSeq" id="WP_165135306.1">
    <property type="nucleotide sequence ID" value="NZ_CP049253.1"/>
</dbReference>
<dbReference type="GO" id="GO:0008967">
    <property type="term" value="F:phosphoglycolate phosphatase activity"/>
    <property type="evidence" value="ECO:0007669"/>
    <property type="project" value="UniProtKB-EC"/>
</dbReference>
<dbReference type="PANTHER" id="PTHR43434:SF20">
    <property type="entry name" value="5'-NUCLEOTIDASE"/>
    <property type="match status" value="1"/>
</dbReference>
<evidence type="ECO:0000313" key="1">
    <source>
        <dbReference type="EMBL" id="MBP2436881.1"/>
    </source>
</evidence>
<dbReference type="InterPro" id="IPR036412">
    <property type="entry name" value="HAD-like_sf"/>
</dbReference>
<dbReference type="EMBL" id="JAGIOL010000001">
    <property type="protein sequence ID" value="MBP2436881.1"/>
    <property type="molecule type" value="Genomic_DNA"/>
</dbReference>
<dbReference type="InterPro" id="IPR023198">
    <property type="entry name" value="PGP-like_dom2"/>
</dbReference>
<dbReference type="SFLD" id="SFLDG01129">
    <property type="entry name" value="C1.5:_HAD__Beta-PGM__Phosphata"/>
    <property type="match status" value="1"/>
</dbReference>
<reference evidence="1 2" key="1">
    <citation type="submission" date="2021-03" db="EMBL/GenBank/DDBJ databases">
        <title>Sequencing the genomes of 1000 actinobacteria strains.</title>
        <authorList>
            <person name="Klenk H.-P."/>
        </authorList>
    </citation>
    <scope>NUCLEOTIDE SEQUENCE [LARGE SCALE GENOMIC DNA]</scope>
    <source>
        <strain evidence="1 2">DSM 24221</strain>
    </source>
</reference>
<keyword evidence="2" id="KW-1185">Reference proteome</keyword>
<dbReference type="InterPro" id="IPR041492">
    <property type="entry name" value="HAD_2"/>
</dbReference>
<dbReference type="InterPro" id="IPR023214">
    <property type="entry name" value="HAD_sf"/>
</dbReference>
<dbReference type="PANTHER" id="PTHR43434">
    <property type="entry name" value="PHOSPHOGLYCOLATE PHOSPHATASE"/>
    <property type="match status" value="1"/>
</dbReference>
<dbReference type="EC" id="3.1.3.18" evidence="1"/>
<dbReference type="Gene3D" id="3.40.50.1000">
    <property type="entry name" value="HAD superfamily/HAD-like"/>
    <property type="match status" value="1"/>
</dbReference>
<dbReference type="Pfam" id="PF13419">
    <property type="entry name" value="HAD_2"/>
    <property type="match status" value="1"/>
</dbReference>